<dbReference type="GO" id="GO:0016787">
    <property type="term" value="F:hydrolase activity"/>
    <property type="evidence" value="ECO:0007669"/>
    <property type="project" value="UniProtKB-KW"/>
</dbReference>
<feature type="compositionally biased region" description="Basic residues" evidence="6">
    <location>
        <begin position="439"/>
        <end position="457"/>
    </location>
</feature>
<evidence type="ECO:0000256" key="1">
    <source>
        <dbReference type="ARBA" id="ARBA00022741"/>
    </source>
</evidence>
<evidence type="ECO:0000256" key="3">
    <source>
        <dbReference type="ARBA" id="ARBA00022806"/>
    </source>
</evidence>
<protein>
    <submittedName>
        <fullName evidence="9 10">Helicase</fullName>
    </submittedName>
</protein>
<evidence type="ECO:0000256" key="5">
    <source>
        <dbReference type="ARBA" id="ARBA00038437"/>
    </source>
</evidence>
<dbReference type="SMART" id="SM00490">
    <property type="entry name" value="HELICc"/>
    <property type="match status" value="1"/>
</dbReference>
<keyword evidence="3 10" id="KW-0347">Helicase</keyword>
<dbReference type="AlphaFoldDB" id="A0A0R2L0N1"/>
<dbReference type="InterPro" id="IPR050079">
    <property type="entry name" value="DEAD_box_RNA_helicase"/>
</dbReference>
<keyword evidence="4" id="KW-0067">ATP-binding</keyword>
<accession>A0A0R2L0N1</accession>
<dbReference type="GO" id="GO:0003676">
    <property type="term" value="F:nucleic acid binding"/>
    <property type="evidence" value="ECO:0007669"/>
    <property type="project" value="InterPro"/>
</dbReference>
<reference evidence="9 12" key="2">
    <citation type="submission" date="2019-07" db="EMBL/GenBank/DDBJ databases">
        <title>Whole genome shotgun sequence of Lactobacillus siliginis NBRC 101315.</title>
        <authorList>
            <person name="Hosoyama A."/>
            <person name="Uohara A."/>
            <person name="Ohji S."/>
            <person name="Ichikawa N."/>
        </authorList>
    </citation>
    <scope>NUCLEOTIDE SEQUENCE [LARGE SCALE GENOMIC DNA]</scope>
    <source>
        <strain evidence="9 12">NBRC 101315</strain>
    </source>
</reference>
<dbReference type="GO" id="GO:0005524">
    <property type="term" value="F:ATP binding"/>
    <property type="evidence" value="ECO:0007669"/>
    <property type="project" value="UniProtKB-KW"/>
</dbReference>
<proteinExistence type="inferred from homology"/>
<evidence type="ECO:0000256" key="2">
    <source>
        <dbReference type="ARBA" id="ARBA00022801"/>
    </source>
</evidence>
<dbReference type="PANTHER" id="PTHR47959">
    <property type="entry name" value="ATP-DEPENDENT RNA HELICASE RHLE-RELATED"/>
    <property type="match status" value="1"/>
</dbReference>
<dbReference type="GO" id="GO:0005829">
    <property type="term" value="C:cytosol"/>
    <property type="evidence" value="ECO:0007669"/>
    <property type="project" value="TreeGrafter"/>
</dbReference>
<evidence type="ECO:0000313" key="10">
    <source>
        <dbReference type="EMBL" id="KRN95339.1"/>
    </source>
</evidence>
<evidence type="ECO:0000313" key="12">
    <source>
        <dbReference type="Proteomes" id="UP000321429"/>
    </source>
</evidence>
<dbReference type="Gene3D" id="3.40.50.300">
    <property type="entry name" value="P-loop containing nucleotide triphosphate hydrolases"/>
    <property type="match status" value="2"/>
</dbReference>
<evidence type="ECO:0000259" key="7">
    <source>
        <dbReference type="PROSITE" id="PS51192"/>
    </source>
</evidence>
<evidence type="ECO:0000259" key="8">
    <source>
        <dbReference type="PROSITE" id="PS51194"/>
    </source>
</evidence>
<comment type="caution">
    <text evidence="10">The sequence shown here is derived from an EMBL/GenBank/DDBJ whole genome shotgun (WGS) entry which is preliminary data.</text>
</comment>
<keyword evidence="2" id="KW-0378">Hydrolase</keyword>
<dbReference type="GO" id="GO:0003724">
    <property type="term" value="F:RNA helicase activity"/>
    <property type="evidence" value="ECO:0007669"/>
    <property type="project" value="TreeGrafter"/>
</dbReference>
<dbReference type="OrthoDB" id="9805696at2"/>
<evidence type="ECO:0000256" key="4">
    <source>
        <dbReference type="ARBA" id="ARBA00022840"/>
    </source>
</evidence>
<dbReference type="STRING" id="348151.IV55_GL000326"/>
<dbReference type="Pfam" id="PF00270">
    <property type="entry name" value="DEAD"/>
    <property type="match status" value="1"/>
</dbReference>
<feature type="compositionally biased region" description="Basic and acidic residues" evidence="6">
    <location>
        <begin position="383"/>
        <end position="393"/>
    </location>
</feature>
<evidence type="ECO:0000256" key="6">
    <source>
        <dbReference type="SAM" id="MobiDB-lite"/>
    </source>
</evidence>
<keyword evidence="11" id="KW-1185">Reference proteome</keyword>
<evidence type="ECO:0000313" key="11">
    <source>
        <dbReference type="Proteomes" id="UP000051139"/>
    </source>
</evidence>
<comment type="similarity">
    <text evidence="5">Belongs to the DEAD box helicase family.</text>
</comment>
<keyword evidence="1" id="KW-0547">Nucleotide-binding</keyword>
<dbReference type="PROSITE" id="PS51192">
    <property type="entry name" value="HELICASE_ATP_BIND_1"/>
    <property type="match status" value="1"/>
</dbReference>
<gene>
    <name evidence="9" type="primary">rhe2</name>
    <name evidence="10" type="ORF">IV55_GL000326</name>
    <name evidence="9" type="ORF">LSI01_05740</name>
</gene>
<dbReference type="InterPro" id="IPR011545">
    <property type="entry name" value="DEAD/DEAH_box_helicase_dom"/>
</dbReference>
<dbReference type="RefSeq" id="WP_057810965.1">
    <property type="nucleotide sequence ID" value="NZ_BJUD01000007.1"/>
</dbReference>
<dbReference type="Pfam" id="PF00271">
    <property type="entry name" value="Helicase_C"/>
    <property type="match status" value="1"/>
</dbReference>
<feature type="region of interest" description="Disordered" evidence="6">
    <location>
        <begin position="369"/>
        <end position="464"/>
    </location>
</feature>
<reference evidence="10 11" key="1">
    <citation type="journal article" date="2015" name="Genome Announc.">
        <title>Expanding the biotechnology potential of lactobacilli through comparative genomics of 213 strains and associated genera.</title>
        <authorList>
            <person name="Sun Z."/>
            <person name="Harris H.M."/>
            <person name="McCann A."/>
            <person name="Guo C."/>
            <person name="Argimon S."/>
            <person name="Zhang W."/>
            <person name="Yang X."/>
            <person name="Jeffery I.B."/>
            <person name="Cooney J.C."/>
            <person name="Kagawa T.F."/>
            <person name="Liu W."/>
            <person name="Song Y."/>
            <person name="Salvetti E."/>
            <person name="Wrobel A."/>
            <person name="Rasinkangas P."/>
            <person name="Parkhill J."/>
            <person name="Rea M.C."/>
            <person name="O'Sullivan O."/>
            <person name="Ritari J."/>
            <person name="Douillard F.P."/>
            <person name="Paul Ross R."/>
            <person name="Yang R."/>
            <person name="Briner A.E."/>
            <person name="Felis G.E."/>
            <person name="de Vos W.M."/>
            <person name="Barrangou R."/>
            <person name="Klaenhammer T.R."/>
            <person name="Caufield P.W."/>
            <person name="Cui Y."/>
            <person name="Zhang H."/>
            <person name="O'Toole P.W."/>
        </authorList>
    </citation>
    <scope>NUCLEOTIDE SEQUENCE [LARGE SCALE GENOMIC DNA]</scope>
    <source>
        <strain evidence="10 11">DSM 22696</strain>
    </source>
</reference>
<dbReference type="InterPro" id="IPR027417">
    <property type="entry name" value="P-loop_NTPase"/>
</dbReference>
<feature type="domain" description="Helicase C-terminal" evidence="8">
    <location>
        <begin position="220"/>
        <end position="364"/>
    </location>
</feature>
<dbReference type="SMART" id="SM00487">
    <property type="entry name" value="DEXDc"/>
    <property type="match status" value="1"/>
</dbReference>
<dbReference type="Proteomes" id="UP000051139">
    <property type="component" value="Unassembled WGS sequence"/>
</dbReference>
<dbReference type="SUPFAM" id="SSF52540">
    <property type="entry name" value="P-loop containing nucleoside triphosphate hydrolases"/>
    <property type="match status" value="1"/>
</dbReference>
<sequence>MDKRFEQHFKELGYDQATAIQTGVEQPLIDGENVIGLAPTGSGKTVAFTLPLLEQLLPGDGTQLLVLAPSQELAQQTTAVMRDWAALLDMKVAALTGGANVKRQIEKLKQNPEIVVGTPGRVLNLVSDKRLKLHLVTSVVIDEADELLAGETRTDVEDIIREAPRDTQLSFFSATKSNALTEVTEEFGIDVKTIDVRAEDNTQGPVRHGLMELPANQRPAMLRRFSRIPGFQALVFFNQLGELERAAAAMRHEHVQAVSLAGKQRQVQRADAMRDFRNGKVTYLLTTDVAARGLDIPNLPAVINFDLPSSQITYTHRVGRTGRMGASGLVINFGNDHDLRNIKQTLRGSDYVLKPLYFAHNAFVDERPARAPRVTDKMPVAKSTRDQKTDKSRTSRVATSKTDLDTEVAPVARVSTKSTRPVKPQRSAGKAQLNEPAKKSHSHKKHSKNKGMRHKNTLRNGKDS</sequence>
<organism evidence="10 11">
    <name type="scientific">Furfurilactobacillus siliginis</name>
    <dbReference type="NCBI Taxonomy" id="348151"/>
    <lineage>
        <taxon>Bacteria</taxon>
        <taxon>Bacillati</taxon>
        <taxon>Bacillota</taxon>
        <taxon>Bacilli</taxon>
        <taxon>Lactobacillales</taxon>
        <taxon>Lactobacillaceae</taxon>
        <taxon>Furfurilactobacillus</taxon>
    </lineage>
</organism>
<dbReference type="Proteomes" id="UP000321429">
    <property type="component" value="Unassembled WGS sequence"/>
</dbReference>
<dbReference type="EMBL" id="BJUD01000007">
    <property type="protein sequence ID" value="GEK28263.1"/>
    <property type="molecule type" value="Genomic_DNA"/>
</dbReference>
<dbReference type="InterPro" id="IPR014001">
    <property type="entry name" value="Helicase_ATP-bd"/>
</dbReference>
<dbReference type="PROSITE" id="PS51194">
    <property type="entry name" value="HELICASE_CTER"/>
    <property type="match status" value="1"/>
</dbReference>
<dbReference type="InterPro" id="IPR044742">
    <property type="entry name" value="DEAD/DEAH_RhlB"/>
</dbReference>
<dbReference type="PATRIC" id="fig|348151.3.peg.332"/>
<dbReference type="CDD" id="cd00268">
    <property type="entry name" value="DEADc"/>
    <property type="match status" value="1"/>
</dbReference>
<feature type="domain" description="Helicase ATP-binding" evidence="7">
    <location>
        <begin position="25"/>
        <end position="194"/>
    </location>
</feature>
<dbReference type="CDD" id="cd18787">
    <property type="entry name" value="SF2_C_DEAD"/>
    <property type="match status" value="1"/>
</dbReference>
<dbReference type="EMBL" id="JQCB01000010">
    <property type="protein sequence ID" value="KRN95339.1"/>
    <property type="molecule type" value="Genomic_DNA"/>
</dbReference>
<dbReference type="PANTHER" id="PTHR47959:SF1">
    <property type="entry name" value="ATP-DEPENDENT RNA HELICASE DBPA"/>
    <property type="match status" value="1"/>
</dbReference>
<dbReference type="InterPro" id="IPR001650">
    <property type="entry name" value="Helicase_C-like"/>
</dbReference>
<name>A0A0R2L0N1_9LACO</name>
<evidence type="ECO:0000313" key="9">
    <source>
        <dbReference type="EMBL" id="GEK28263.1"/>
    </source>
</evidence>